<evidence type="ECO:0000256" key="5">
    <source>
        <dbReference type="SAM" id="MobiDB-lite"/>
    </source>
</evidence>
<proteinExistence type="inferred from homology"/>
<feature type="domain" description="ABC transporter" evidence="6">
    <location>
        <begin position="36"/>
        <end position="261"/>
    </location>
</feature>
<organism evidence="7 8">
    <name type="scientific">Micromonospora endolithica</name>
    <dbReference type="NCBI Taxonomy" id="230091"/>
    <lineage>
        <taxon>Bacteria</taxon>
        <taxon>Bacillati</taxon>
        <taxon>Actinomycetota</taxon>
        <taxon>Actinomycetes</taxon>
        <taxon>Micromonosporales</taxon>
        <taxon>Micromonosporaceae</taxon>
        <taxon>Micromonospora</taxon>
    </lineage>
</organism>
<keyword evidence="2" id="KW-0813">Transport</keyword>
<dbReference type="Pfam" id="PF00005">
    <property type="entry name" value="ABC_tran"/>
    <property type="match status" value="1"/>
</dbReference>
<dbReference type="PANTHER" id="PTHR43335">
    <property type="entry name" value="ABC TRANSPORTER, ATP-BINDING PROTEIN"/>
    <property type="match status" value="1"/>
</dbReference>
<evidence type="ECO:0000256" key="2">
    <source>
        <dbReference type="ARBA" id="ARBA00022448"/>
    </source>
</evidence>
<dbReference type="SMART" id="SM00382">
    <property type="entry name" value="AAA"/>
    <property type="match status" value="1"/>
</dbReference>
<dbReference type="EMBL" id="RBAK01000022">
    <property type="protein sequence ID" value="RKN38266.1"/>
    <property type="molecule type" value="Genomic_DNA"/>
</dbReference>
<evidence type="ECO:0000256" key="1">
    <source>
        <dbReference type="ARBA" id="ARBA00005417"/>
    </source>
</evidence>
<dbReference type="InterPro" id="IPR027417">
    <property type="entry name" value="P-loop_NTPase"/>
</dbReference>
<dbReference type="InterPro" id="IPR017871">
    <property type="entry name" value="ABC_transporter-like_CS"/>
</dbReference>
<dbReference type="SUPFAM" id="SSF52540">
    <property type="entry name" value="P-loop containing nucleoside triphosphate hydrolases"/>
    <property type="match status" value="1"/>
</dbReference>
<dbReference type="Gene3D" id="3.40.50.300">
    <property type="entry name" value="P-loop containing nucleotide triphosphate hydrolases"/>
    <property type="match status" value="1"/>
</dbReference>
<keyword evidence="3" id="KW-0547">Nucleotide-binding</keyword>
<dbReference type="PANTHER" id="PTHR43335:SF4">
    <property type="entry name" value="ABC TRANSPORTER, ATP-BINDING PROTEIN"/>
    <property type="match status" value="1"/>
</dbReference>
<keyword evidence="4 7" id="KW-0067">ATP-binding</keyword>
<gene>
    <name evidence="7" type="ORF">D7223_31285</name>
</gene>
<keyword evidence="8" id="KW-1185">Reference proteome</keyword>
<feature type="region of interest" description="Disordered" evidence="5">
    <location>
        <begin position="1"/>
        <end position="31"/>
    </location>
</feature>
<dbReference type="GO" id="GO:0005524">
    <property type="term" value="F:ATP binding"/>
    <property type="evidence" value="ECO:0007669"/>
    <property type="project" value="UniProtKB-KW"/>
</dbReference>
<sequence>MSVPSDPAEARPEDLGGLCAGTADPAGSETDNDMAITVDALVKDFGHGRVVGPLTFTVPSGSITGFIGPNGAGKTTTIRMLLGLIRPTGGDATVLGQSVRQPARYLASVGALVEGPASYPGLSGRQNLRVHARLGGIPAARIDEVLDMVELTDRADDRVSRYSFGMRQRLGIAAALLPRPRLLVLDEPANGLDPHGIAELRLLLRRLADDGTTCLISSHLLNEIEHTCDHLVALHQGKIVFAGPRRDLITSRLLLRPEDPSALPALAEVLTGLGYQAHRRAGAMVIDAPAADAPGCNRAAMDAGITLAELRPEATGLEQAFLALTAGQPQSLPVGLR</sequence>
<reference evidence="7 8" key="1">
    <citation type="journal article" date="2004" name="Syst. Appl. Microbiol.">
        <title>Cryptoendolithic actinomycetes from antarctic sandstone rock samples: Micromonospora endolithica sp. nov. and two isolates related to Micromonospora coerulea Jensen 1932.</title>
        <authorList>
            <person name="Hirsch P."/>
            <person name="Mevs U."/>
            <person name="Kroppenstedt R.M."/>
            <person name="Schumann P."/>
            <person name="Stackebrandt E."/>
        </authorList>
    </citation>
    <scope>NUCLEOTIDE SEQUENCE [LARGE SCALE GENOMIC DNA]</scope>
    <source>
        <strain evidence="7 8">JCM 12677</strain>
    </source>
</reference>
<dbReference type="InterPro" id="IPR003593">
    <property type="entry name" value="AAA+_ATPase"/>
</dbReference>
<evidence type="ECO:0000256" key="4">
    <source>
        <dbReference type="ARBA" id="ARBA00022840"/>
    </source>
</evidence>
<evidence type="ECO:0000313" key="7">
    <source>
        <dbReference type="EMBL" id="RKN38266.1"/>
    </source>
</evidence>
<comment type="similarity">
    <text evidence="1">Belongs to the ABC transporter superfamily.</text>
</comment>
<name>A0A3A9YSM7_9ACTN</name>
<comment type="caution">
    <text evidence="7">The sequence shown here is derived from an EMBL/GenBank/DDBJ whole genome shotgun (WGS) entry which is preliminary data.</text>
</comment>
<dbReference type="AlphaFoldDB" id="A0A3A9YSM7"/>
<accession>A0A3A9YSM7</accession>
<dbReference type="Proteomes" id="UP000281726">
    <property type="component" value="Unassembled WGS sequence"/>
</dbReference>
<dbReference type="OrthoDB" id="9804819at2"/>
<dbReference type="GO" id="GO:0016887">
    <property type="term" value="F:ATP hydrolysis activity"/>
    <property type="evidence" value="ECO:0007669"/>
    <property type="project" value="InterPro"/>
</dbReference>
<evidence type="ECO:0000313" key="8">
    <source>
        <dbReference type="Proteomes" id="UP000281726"/>
    </source>
</evidence>
<dbReference type="PROSITE" id="PS50893">
    <property type="entry name" value="ABC_TRANSPORTER_2"/>
    <property type="match status" value="1"/>
</dbReference>
<evidence type="ECO:0000259" key="6">
    <source>
        <dbReference type="PROSITE" id="PS50893"/>
    </source>
</evidence>
<dbReference type="PROSITE" id="PS00211">
    <property type="entry name" value="ABC_TRANSPORTER_1"/>
    <property type="match status" value="1"/>
</dbReference>
<dbReference type="InterPro" id="IPR003439">
    <property type="entry name" value="ABC_transporter-like_ATP-bd"/>
</dbReference>
<evidence type="ECO:0000256" key="3">
    <source>
        <dbReference type="ARBA" id="ARBA00022741"/>
    </source>
</evidence>
<protein>
    <submittedName>
        <fullName evidence="7">ATP-binding cassette domain-containing protein</fullName>
    </submittedName>
</protein>